<dbReference type="OrthoDB" id="7210926at2"/>
<dbReference type="AlphaFoldDB" id="A0A1Y5T8U6"/>
<proteinExistence type="predicted"/>
<dbReference type="SUPFAM" id="SSF141371">
    <property type="entry name" value="PilZ domain-like"/>
    <property type="match status" value="1"/>
</dbReference>
<dbReference type="InParanoid" id="A0A1Y5T8U6"/>
<dbReference type="Gene3D" id="2.40.10.220">
    <property type="entry name" value="predicted glycosyltransferase like domains"/>
    <property type="match status" value="1"/>
</dbReference>
<organism evidence="2 3">
    <name type="scientific">Oceanibacterium hippocampi</name>
    <dbReference type="NCBI Taxonomy" id="745714"/>
    <lineage>
        <taxon>Bacteria</taxon>
        <taxon>Pseudomonadati</taxon>
        <taxon>Pseudomonadota</taxon>
        <taxon>Alphaproteobacteria</taxon>
        <taxon>Sneathiellales</taxon>
        <taxon>Sneathiellaceae</taxon>
        <taxon>Oceanibacterium</taxon>
    </lineage>
</organism>
<protein>
    <submittedName>
        <fullName evidence="2">PilZ domain protein</fullName>
    </submittedName>
</protein>
<evidence type="ECO:0000313" key="3">
    <source>
        <dbReference type="Proteomes" id="UP000193200"/>
    </source>
</evidence>
<name>A0A1Y5T8U6_9PROT</name>
<dbReference type="EMBL" id="FWFR01000002">
    <property type="protein sequence ID" value="SLN58366.1"/>
    <property type="molecule type" value="Genomic_DNA"/>
</dbReference>
<keyword evidence="3" id="KW-1185">Reference proteome</keyword>
<evidence type="ECO:0000313" key="2">
    <source>
        <dbReference type="EMBL" id="SLN58366.1"/>
    </source>
</evidence>
<dbReference type="RefSeq" id="WP_085883908.1">
    <property type="nucleotide sequence ID" value="NZ_FWFR01000002.1"/>
</dbReference>
<dbReference type="Pfam" id="PF07238">
    <property type="entry name" value="PilZ"/>
    <property type="match status" value="1"/>
</dbReference>
<dbReference type="Proteomes" id="UP000193200">
    <property type="component" value="Unassembled WGS sequence"/>
</dbReference>
<dbReference type="GO" id="GO:0035438">
    <property type="term" value="F:cyclic-di-GMP binding"/>
    <property type="evidence" value="ECO:0007669"/>
    <property type="project" value="InterPro"/>
</dbReference>
<dbReference type="InterPro" id="IPR009875">
    <property type="entry name" value="PilZ_domain"/>
</dbReference>
<sequence>MSSPSNPNFAKDVRKYTRIPVNLTAQLVFSDRTVACKVINFSLTGAKVELPEPVGPEFTGEVTLRIEEQTDYVGNVIWRLNNRMGIAFLEVARDITAITAAALKPRLHLI</sequence>
<evidence type="ECO:0000259" key="1">
    <source>
        <dbReference type="Pfam" id="PF07238"/>
    </source>
</evidence>
<accession>A0A1Y5T8U6</accession>
<gene>
    <name evidence="2" type="ORF">OCH7691_02565</name>
</gene>
<reference evidence="2 3" key="1">
    <citation type="submission" date="2017-03" db="EMBL/GenBank/DDBJ databases">
        <authorList>
            <person name="Afonso C.L."/>
            <person name="Miller P.J."/>
            <person name="Scott M.A."/>
            <person name="Spackman E."/>
            <person name="Goraichik I."/>
            <person name="Dimitrov K.M."/>
            <person name="Suarez D.L."/>
            <person name="Swayne D.E."/>
        </authorList>
    </citation>
    <scope>NUCLEOTIDE SEQUENCE [LARGE SCALE GENOMIC DNA]</scope>
    <source>
        <strain evidence="2 3">CECT 7691</strain>
    </source>
</reference>
<feature type="domain" description="PilZ" evidence="1">
    <location>
        <begin position="13"/>
        <end position="92"/>
    </location>
</feature>